<dbReference type="AlphaFoldDB" id="A0A426WWV6"/>
<evidence type="ECO:0000313" key="2">
    <source>
        <dbReference type="EMBL" id="RRT31756.1"/>
    </source>
</evidence>
<accession>A0A426WWV6</accession>
<name>A0A426WWV6_ENSVE</name>
<evidence type="ECO:0000313" key="3">
    <source>
        <dbReference type="Proteomes" id="UP000287651"/>
    </source>
</evidence>
<protein>
    <submittedName>
        <fullName evidence="2">Uncharacterized protein</fullName>
    </submittedName>
</protein>
<sequence length="149" mass="15444">MVDRLQPWPPPLILLPPSTQELRDHIEGVSLQRSIERSAVASAAAKAPCKGVAGCCQGQPAGATATCGHNHLQRGTRKGGRLQGARKERSPMANPQGVVPAARAVANKGNSAGHKSDCRLARATATYAGAATATQRGREGLGQSFCKKG</sequence>
<organism evidence="2 3">
    <name type="scientific">Ensete ventricosum</name>
    <name type="common">Abyssinian banana</name>
    <name type="synonym">Musa ensete</name>
    <dbReference type="NCBI Taxonomy" id="4639"/>
    <lineage>
        <taxon>Eukaryota</taxon>
        <taxon>Viridiplantae</taxon>
        <taxon>Streptophyta</taxon>
        <taxon>Embryophyta</taxon>
        <taxon>Tracheophyta</taxon>
        <taxon>Spermatophyta</taxon>
        <taxon>Magnoliopsida</taxon>
        <taxon>Liliopsida</taxon>
        <taxon>Zingiberales</taxon>
        <taxon>Musaceae</taxon>
        <taxon>Ensete</taxon>
    </lineage>
</organism>
<gene>
    <name evidence="2" type="ORF">B296_00053172</name>
</gene>
<evidence type="ECO:0000256" key="1">
    <source>
        <dbReference type="SAM" id="MobiDB-lite"/>
    </source>
</evidence>
<dbReference type="Proteomes" id="UP000287651">
    <property type="component" value="Unassembled WGS sequence"/>
</dbReference>
<proteinExistence type="predicted"/>
<comment type="caution">
    <text evidence="2">The sequence shown here is derived from an EMBL/GenBank/DDBJ whole genome shotgun (WGS) entry which is preliminary data.</text>
</comment>
<dbReference type="EMBL" id="AMZH03036239">
    <property type="protein sequence ID" value="RRT31756.1"/>
    <property type="molecule type" value="Genomic_DNA"/>
</dbReference>
<reference evidence="2 3" key="1">
    <citation type="journal article" date="2014" name="Agronomy (Basel)">
        <title>A Draft Genome Sequence for Ensete ventricosum, the Drought-Tolerant Tree Against Hunger.</title>
        <authorList>
            <person name="Harrison J."/>
            <person name="Moore K.A."/>
            <person name="Paszkiewicz K."/>
            <person name="Jones T."/>
            <person name="Grant M."/>
            <person name="Ambacheew D."/>
            <person name="Muzemil S."/>
            <person name="Studholme D.J."/>
        </authorList>
    </citation>
    <scope>NUCLEOTIDE SEQUENCE [LARGE SCALE GENOMIC DNA]</scope>
</reference>
<feature type="region of interest" description="Disordered" evidence="1">
    <location>
        <begin position="71"/>
        <end position="96"/>
    </location>
</feature>
<feature type="compositionally biased region" description="Basic residues" evidence="1">
    <location>
        <begin position="71"/>
        <end position="80"/>
    </location>
</feature>